<accession>A0A1I7WGS5</accession>
<dbReference type="WBParaSite" id="Hba_04192">
    <property type="protein sequence ID" value="Hba_04192"/>
    <property type="gene ID" value="Hba_04192"/>
</dbReference>
<protein>
    <submittedName>
        <fullName evidence="2">Uncharacterized protein</fullName>
    </submittedName>
</protein>
<dbReference type="Proteomes" id="UP000095283">
    <property type="component" value="Unplaced"/>
</dbReference>
<name>A0A1I7WGS5_HETBA</name>
<evidence type="ECO:0000313" key="1">
    <source>
        <dbReference type="Proteomes" id="UP000095283"/>
    </source>
</evidence>
<evidence type="ECO:0000313" key="2">
    <source>
        <dbReference type="WBParaSite" id="Hba_04192"/>
    </source>
</evidence>
<sequence>MQLQRIQSTHYYMRLFSLVDYQTNDSMDGEYSTRCRDDRFVSSADVLSRDVNREVHCLAV</sequence>
<reference evidence="2" key="1">
    <citation type="submission" date="2016-11" db="UniProtKB">
        <authorList>
            <consortium name="WormBaseParasite"/>
        </authorList>
    </citation>
    <scope>IDENTIFICATION</scope>
</reference>
<proteinExistence type="predicted"/>
<keyword evidence="1" id="KW-1185">Reference proteome</keyword>
<dbReference type="AlphaFoldDB" id="A0A1I7WGS5"/>
<organism evidence="1 2">
    <name type="scientific">Heterorhabditis bacteriophora</name>
    <name type="common">Entomopathogenic nematode worm</name>
    <dbReference type="NCBI Taxonomy" id="37862"/>
    <lineage>
        <taxon>Eukaryota</taxon>
        <taxon>Metazoa</taxon>
        <taxon>Ecdysozoa</taxon>
        <taxon>Nematoda</taxon>
        <taxon>Chromadorea</taxon>
        <taxon>Rhabditida</taxon>
        <taxon>Rhabditina</taxon>
        <taxon>Rhabditomorpha</taxon>
        <taxon>Strongyloidea</taxon>
        <taxon>Heterorhabditidae</taxon>
        <taxon>Heterorhabditis</taxon>
    </lineage>
</organism>